<evidence type="ECO:0000313" key="1">
    <source>
        <dbReference type="EMBL" id="RNA25251.1"/>
    </source>
</evidence>
<organism evidence="1 2">
    <name type="scientific">Brachionus plicatilis</name>
    <name type="common">Marine rotifer</name>
    <name type="synonym">Brachionus muelleri</name>
    <dbReference type="NCBI Taxonomy" id="10195"/>
    <lineage>
        <taxon>Eukaryota</taxon>
        <taxon>Metazoa</taxon>
        <taxon>Spiralia</taxon>
        <taxon>Gnathifera</taxon>
        <taxon>Rotifera</taxon>
        <taxon>Eurotatoria</taxon>
        <taxon>Monogononta</taxon>
        <taxon>Pseudotrocha</taxon>
        <taxon>Ploima</taxon>
        <taxon>Brachionidae</taxon>
        <taxon>Brachionus</taxon>
    </lineage>
</organism>
<evidence type="ECO:0000313" key="2">
    <source>
        <dbReference type="Proteomes" id="UP000276133"/>
    </source>
</evidence>
<gene>
    <name evidence="1" type="ORF">BpHYR1_026912</name>
</gene>
<protein>
    <submittedName>
        <fullName evidence="1">Uncharacterized protein</fullName>
    </submittedName>
</protein>
<sequence>MVPFFFAIALHIRRRFDHICLSGHIGPARVQMSQNDQVDQRSYSIAETVSFQSVGGALKHGQYVLGVVERAYFLVALGVHYGHRLQTH</sequence>
<accession>A0A3M7RNY9</accession>
<reference evidence="1 2" key="1">
    <citation type="journal article" date="2018" name="Sci. Rep.">
        <title>Genomic signatures of local adaptation to the degree of environmental predictability in rotifers.</title>
        <authorList>
            <person name="Franch-Gras L."/>
            <person name="Hahn C."/>
            <person name="Garcia-Roger E.M."/>
            <person name="Carmona M.J."/>
            <person name="Serra M."/>
            <person name="Gomez A."/>
        </authorList>
    </citation>
    <scope>NUCLEOTIDE SEQUENCE [LARGE SCALE GENOMIC DNA]</scope>
    <source>
        <strain evidence="1">HYR1</strain>
    </source>
</reference>
<dbReference type="AlphaFoldDB" id="A0A3M7RNY9"/>
<dbReference type="Proteomes" id="UP000276133">
    <property type="component" value="Unassembled WGS sequence"/>
</dbReference>
<proteinExistence type="predicted"/>
<name>A0A3M7RNY9_BRAPC</name>
<comment type="caution">
    <text evidence="1">The sequence shown here is derived from an EMBL/GenBank/DDBJ whole genome shotgun (WGS) entry which is preliminary data.</text>
</comment>
<dbReference type="EMBL" id="REGN01002955">
    <property type="protein sequence ID" value="RNA25251.1"/>
    <property type="molecule type" value="Genomic_DNA"/>
</dbReference>
<keyword evidence="2" id="KW-1185">Reference proteome</keyword>